<feature type="chain" id="PRO_5046950533" evidence="1">
    <location>
        <begin position="25"/>
        <end position="243"/>
    </location>
</feature>
<evidence type="ECO:0000256" key="1">
    <source>
        <dbReference type="SAM" id="SignalP"/>
    </source>
</evidence>
<feature type="domain" description="L,D-TPase catalytic" evidence="2">
    <location>
        <begin position="64"/>
        <end position="224"/>
    </location>
</feature>
<gene>
    <name evidence="3" type="ORF">ACFP3V_19595</name>
</gene>
<dbReference type="Pfam" id="PF03734">
    <property type="entry name" value="YkuD"/>
    <property type="match status" value="1"/>
</dbReference>
<dbReference type="InterPro" id="IPR005490">
    <property type="entry name" value="LD_TPept_cat_dom"/>
</dbReference>
<comment type="caution">
    <text evidence="3">The sequence shown here is derived from an EMBL/GenBank/DDBJ whole genome shotgun (WGS) entry which is preliminary data.</text>
</comment>
<keyword evidence="1" id="KW-0732">Signal</keyword>
<dbReference type="RefSeq" id="WP_380585180.1">
    <property type="nucleotide sequence ID" value="NZ_JBHSQJ010000082.1"/>
</dbReference>
<protein>
    <submittedName>
        <fullName evidence="3">L,D-transpeptidase family protein</fullName>
    </submittedName>
</protein>
<sequence length="243" mass="25656">MRGMRGIRRAALAAVLALGAPAVAAPSEAQAATGADPAAMRATGGGTQLITVRAASARATTALVQWWTYSTSRRRWVLMGQAAGRVGARGLVAGTQRRMNTYTTPTGLFDLPFAFGDSAPPAGTRMPYRRPTRTTWWCEDAPAKEYNRWVDPLPRDCRASESERLAASPVQYARAVLIGFNYAKPVKGRGAGIFLHVNGHGATAGCVSVPANSMSALLKWLDPKAHPHIAIGAASGALALNGY</sequence>
<evidence type="ECO:0000313" key="4">
    <source>
        <dbReference type="Proteomes" id="UP001596174"/>
    </source>
</evidence>
<evidence type="ECO:0000259" key="2">
    <source>
        <dbReference type="Pfam" id="PF03734"/>
    </source>
</evidence>
<dbReference type="PANTHER" id="PTHR38589:SF1">
    <property type="entry name" value="BLR0621 PROTEIN"/>
    <property type="match status" value="1"/>
</dbReference>
<evidence type="ECO:0000313" key="3">
    <source>
        <dbReference type="EMBL" id="MFC5909409.1"/>
    </source>
</evidence>
<proteinExistence type="predicted"/>
<accession>A0ABW1G6Y7</accession>
<feature type="signal peptide" evidence="1">
    <location>
        <begin position="1"/>
        <end position="24"/>
    </location>
</feature>
<dbReference type="Proteomes" id="UP001596174">
    <property type="component" value="Unassembled WGS sequence"/>
</dbReference>
<name>A0ABW1G6Y7_9ACTN</name>
<dbReference type="PANTHER" id="PTHR38589">
    <property type="entry name" value="BLR0621 PROTEIN"/>
    <property type="match status" value="1"/>
</dbReference>
<organism evidence="3 4">
    <name type="scientific">Streptacidiphilus monticola</name>
    <dbReference type="NCBI Taxonomy" id="2161674"/>
    <lineage>
        <taxon>Bacteria</taxon>
        <taxon>Bacillati</taxon>
        <taxon>Actinomycetota</taxon>
        <taxon>Actinomycetes</taxon>
        <taxon>Kitasatosporales</taxon>
        <taxon>Streptomycetaceae</taxon>
        <taxon>Streptacidiphilus</taxon>
    </lineage>
</organism>
<keyword evidence="4" id="KW-1185">Reference proteome</keyword>
<reference evidence="4" key="1">
    <citation type="journal article" date="2019" name="Int. J. Syst. Evol. Microbiol.">
        <title>The Global Catalogue of Microorganisms (GCM) 10K type strain sequencing project: providing services to taxonomists for standard genome sequencing and annotation.</title>
        <authorList>
            <consortium name="The Broad Institute Genomics Platform"/>
            <consortium name="The Broad Institute Genome Sequencing Center for Infectious Disease"/>
            <person name="Wu L."/>
            <person name="Ma J."/>
        </authorList>
    </citation>
    <scope>NUCLEOTIDE SEQUENCE [LARGE SCALE GENOMIC DNA]</scope>
    <source>
        <strain evidence="4">JCM 4816</strain>
    </source>
</reference>
<dbReference type="EMBL" id="JBHSQJ010000082">
    <property type="protein sequence ID" value="MFC5909409.1"/>
    <property type="molecule type" value="Genomic_DNA"/>
</dbReference>